<sequence>MNNTSNTNPVKSIALTGADQAVATAQVFYGIVITNESGASMNIHVHNGANGSGTPIIAGLHVNNNDSEYLWFGPNGVNCPSGIWIDVVSGTPTGSVLYR</sequence>
<evidence type="ECO:0008006" key="2">
    <source>
        <dbReference type="Google" id="ProtNLM"/>
    </source>
</evidence>
<reference evidence="1" key="1">
    <citation type="submission" date="2020-04" db="EMBL/GenBank/DDBJ databases">
        <authorList>
            <person name="Chiriac C."/>
            <person name="Salcher M."/>
            <person name="Ghai R."/>
            <person name="Kavagutti S V."/>
        </authorList>
    </citation>
    <scope>NUCLEOTIDE SEQUENCE</scope>
</reference>
<proteinExistence type="predicted"/>
<organism evidence="1">
    <name type="scientific">uncultured Caudovirales phage</name>
    <dbReference type="NCBI Taxonomy" id="2100421"/>
    <lineage>
        <taxon>Viruses</taxon>
        <taxon>Duplodnaviria</taxon>
        <taxon>Heunggongvirae</taxon>
        <taxon>Uroviricota</taxon>
        <taxon>Caudoviricetes</taxon>
        <taxon>Peduoviridae</taxon>
        <taxon>Maltschvirus</taxon>
        <taxon>Maltschvirus maltsch</taxon>
    </lineage>
</organism>
<accession>A0A6J5NGC2</accession>
<gene>
    <name evidence="1" type="ORF">UFOVP665_33</name>
</gene>
<name>A0A6J5NGC2_9CAUD</name>
<protein>
    <recommendedName>
        <fullName evidence="2">CHRD domain-containing protein</fullName>
    </recommendedName>
</protein>
<dbReference type="EMBL" id="LR796640">
    <property type="protein sequence ID" value="CAB4155958.1"/>
    <property type="molecule type" value="Genomic_DNA"/>
</dbReference>
<evidence type="ECO:0000313" key="1">
    <source>
        <dbReference type="EMBL" id="CAB4155958.1"/>
    </source>
</evidence>